<feature type="compositionally biased region" description="Polar residues" evidence="1">
    <location>
        <begin position="1"/>
        <end position="25"/>
    </location>
</feature>
<protein>
    <submittedName>
        <fullName evidence="2">Uncharacterized protein</fullName>
    </submittedName>
</protein>
<sequence length="75" mass="8357">MPNLHSNKNGDSVEQENTQNLTAADNNADLDTGNEILEDDNKPSAMDDSWTDVNLNEDTVSTKEEHRNLNNMSHS</sequence>
<gene>
    <name evidence="2" type="ORF">TPAB3V08_LOCUS12692</name>
</gene>
<dbReference type="Proteomes" id="UP001153148">
    <property type="component" value="Unassembled WGS sequence"/>
</dbReference>
<organism evidence="2 3">
    <name type="scientific">Timema podura</name>
    <name type="common">Walking stick</name>
    <dbReference type="NCBI Taxonomy" id="61482"/>
    <lineage>
        <taxon>Eukaryota</taxon>
        <taxon>Metazoa</taxon>
        <taxon>Ecdysozoa</taxon>
        <taxon>Arthropoda</taxon>
        <taxon>Hexapoda</taxon>
        <taxon>Insecta</taxon>
        <taxon>Pterygota</taxon>
        <taxon>Neoptera</taxon>
        <taxon>Polyneoptera</taxon>
        <taxon>Phasmatodea</taxon>
        <taxon>Timematodea</taxon>
        <taxon>Timematoidea</taxon>
        <taxon>Timematidae</taxon>
        <taxon>Timema</taxon>
    </lineage>
</organism>
<evidence type="ECO:0000313" key="2">
    <source>
        <dbReference type="EMBL" id="CAG2065749.1"/>
    </source>
</evidence>
<comment type="caution">
    <text evidence="2">The sequence shown here is derived from an EMBL/GenBank/DDBJ whole genome shotgun (WGS) entry which is preliminary data.</text>
</comment>
<evidence type="ECO:0000256" key="1">
    <source>
        <dbReference type="SAM" id="MobiDB-lite"/>
    </source>
</evidence>
<proteinExistence type="predicted"/>
<feature type="non-terminal residue" evidence="2">
    <location>
        <position position="75"/>
    </location>
</feature>
<name>A0ABN7PJJ2_TIMPD</name>
<feature type="region of interest" description="Disordered" evidence="1">
    <location>
        <begin position="1"/>
        <end position="75"/>
    </location>
</feature>
<keyword evidence="3" id="KW-1185">Reference proteome</keyword>
<evidence type="ECO:0000313" key="3">
    <source>
        <dbReference type="Proteomes" id="UP001153148"/>
    </source>
</evidence>
<accession>A0ABN7PJJ2</accession>
<dbReference type="EMBL" id="CAJPIN010046470">
    <property type="protein sequence ID" value="CAG2065749.1"/>
    <property type="molecule type" value="Genomic_DNA"/>
</dbReference>
<reference evidence="2" key="1">
    <citation type="submission" date="2021-03" db="EMBL/GenBank/DDBJ databases">
        <authorList>
            <person name="Tran Van P."/>
        </authorList>
    </citation>
    <scope>NUCLEOTIDE SEQUENCE</scope>
</reference>